<evidence type="ECO:0000256" key="2">
    <source>
        <dbReference type="ARBA" id="ARBA00022448"/>
    </source>
</evidence>
<proteinExistence type="inferred from homology"/>
<keyword evidence="3" id="KW-0653">Protein transport</keyword>
<dbReference type="Proteomes" id="UP000254282">
    <property type="component" value="Unassembled WGS sequence"/>
</dbReference>
<dbReference type="Pfam" id="PF02556">
    <property type="entry name" value="SecB"/>
    <property type="match status" value="1"/>
</dbReference>
<dbReference type="AlphaFoldDB" id="A0A381FJA1"/>
<dbReference type="InterPro" id="IPR035958">
    <property type="entry name" value="SecB-like_sf"/>
</dbReference>
<evidence type="ECO:0000313" key="5">
    <source>
        <dbReference type="EMBL" id="SUX46631.1"/>
    </source>
</evidence>
<organism evidence="5 6">
    <name type="scientific">Chryseobacterium indoltheticum</name>
    <dbReference type="NCBI Taxonomy" id="254"/>
    <lineage>
        <taxon>Bacteria</taxon>
        <taxon>Pseudomonadati</taxon>
        <taxon>Bacteroidota</taxon>
        <taxon>Flavobacteriia</taxon>
        <taxon>Flavobacteriales</taxon>
        <taxon>Weeksellaceae</taxon>
        <taxon>Chryseobacterium group</taxon>
        <taxon>Chryseobacterium</taxon>
    </lineage>
</organism>
<dbReference type="EMBL" id="UFVR01000004">
    <property type="protein sequence ID" value="SUX46631.1"/>
    <property type="molecule type" value="Genomic_DNA"/>
</dbReference>
<protein>
    <submittedName>
        <fullName evidence="5">Preprotein translocase subunit SecB</fullName>
    </submittedName>
</protein>
<name>A0A381FJA1_9FLAO</name>
<dbReference type="GO" id="GO:0015031">
    <property type="term" value="P:protein transport"/>
    <property type="evidence" value="ECO:0007669"/>
    <property type="project" value="UniProtKB-KW"/>
</dbReference>
<keyword evidence="2" id="KW-0813">Transport</keyword>
<sequence length="133" mass="15034">MNTKQNIESGFRVINLVLTDSNFSRIQNVTFDNPEIKQKTDLEISVGINDNQIVVTEKVNFSQIFNEIEEVKCSITMYALFEKVGESKIEDLERFGKINGAAIIFPYIREHLTNLSVKAGLSPIILPPANFIN</sequence>
<dbReference type="InterPro" id="IPR003708">
    <property type="entry name" value="SecB"/>
</dbReference>
<dbReference type="GO" id="GO:0051082">
    <property type="term" value="F:unfolded protein binding"/>
    <property type="evidence" value="ECO:0007669"/>
    <property type="project" value="InterPro"/>
</dbReference>
<keyword evidence="4" id="KW-0811">Translocation</keyword>
<accession>A0A381FJA1</accession>
<reference evidence="5 6" key="1">
    <citation type="submission" date="2018-06" db="EMBL/GenBank/DDBJ databases">
        <authorList>
            <consortium name="Pathogen Informatics"/>
            <person name="Doyle S."/>
        </authorList>
    </citation>
    <scope>NUCLEOTIDE SEQUENCE [LARGE SCALE GENOMIC DNA]</scope>
    <source>
        <strain evidence="5 6">NCTC13532</strain>
    </source>
</reference>
<evidence type="ECO:0000256" key="4">
    <source>
        <dbReference type="ARBA" id="ARBA00023010"/>
    </source>
</evidence>
<dbReference type="GO" id="GO:0051262">
    <property type="term" value="P:protein tetramerization"/>
    <property type="evidence" value="ECO:0007669"/>
    <property type="project" value="InterPro"/>
</dbReference>
<dbReference type="RefSeq" id="WP_115620305.1">
    <property type="nucleotide sequence ID" value="NZ_UFVR01000004.1"/>
</dbReference>
<gene>
    <name evidence="5" type="ORF">NCTC13532_02185</name>
</gene>
<dbReference type="SUPFAM" id="SSF54611">
    <property type="entry name" value="SecB-like"/>
    <property type="match status" value="1"/>
</dbReference>
<evidence type="ECO:0000313" key="6">
    <source>
        <dbReference type="Proteomes" id="UP000254282"/>
    </source>
</evidence>
<dbReference type="Gene3D" id="3.10.420.10">
    <property type="entry name" value="SecB-like"/>
    <property type="match status" value="1"/>
</dbReference>
<evidence type="ECO:0000256" key="3">
    <source>
        <dbReference type="ARBA" id="ARBA00022927"/>
    </source>
</evidence>
<comment type="similarity">
    <text evidence="1">Belongs to the SecB family.</text>
</comment>
<evidence type="ECO:0000256" key="1">
    <source>
        <dbReference type="ARBA" id="ARBA00009990"/>
    </source>
</evidence>